<feature type="transmembrane region" description="Helical" evidence="7">
    <location>
        <begin position="206"/>
        <end position="226"/>
    </location>
</feature>
<evidence type="ECO:0000256" key="5">
    <source>
        <dbReference type="ARBA" id="ARBA00038359"/>
    </source>
</evidence>
<protein>
    <recommendedName>
        <fullName evidence="8">Rhodopsin domain-containing protein</fullName>
    </recommendedName>
</protein>
<dbReference type="Pfam" id="PF20684">
    <property type="entry name" value="Fung_rhodopsin"/>
    <property type="match status" value="1"/>
</dbReference>
<feature type="domain" description="Rhodopsin" evidence="8">
    <location>
        <begin position="32"/>
        <end position="269"/>
    </location>
</feature>
<feature type="transmembrane region" description="Helical" evidence="7">
    <location>
        <begin position="127"/>
        <end position="157"/>
    </location>
</feature>
<dbReference type="Proteomes" id="UP000799302">
    <property type="component" value="Unassembled WGS sequence"/>
</dbReference>
<evidence type="ECO:0000256" key="1">
    <source>
        <dbReference type="ARBA" id="ARBA00004141"/>
    </source>
</evidence>
<proteinExistence type="inferred from homology"/>
<dbReference type="PANTHER" id="PTHR33048:SF47">
    <property type="entry name" value="INTEGRAL MEMBRANE PROTEIN-RELATED"/>
    <property type="match status" value="1"/>
</dbReference>
<dbReference type="GO" id="GO:0016020">
    <property type="term" value="C:membrane"/>
    <property type="evidence" value="ECO:0007669"/>
    <property type="project" value="UniProtKB-SubCell"/>
</dbReference>
<accession>A0A6A6TZ35</accession>
<feature type="transmembrane region" description="Helical" evidence="7">
    <location>
        <begin position="172"/>
        <end position="194"/>
    </location>
</feature>
<evidence type="ECO:0000256" key="6">
    <source>
        <dbReference type="SAM" id="MobiDB-lite"/>
    </source>
</evidence>
<feature type="transmembrane region" description="Helical" evidence="7">
    <location>
        <begin position="98"/>
        <end position="120"/>
    </location>
</feature>
<feature type="region of interest" description="Disordered" evidence="6">
    <location>
        <begin position="339"/>
        <end position="368"/>
    </location>
</feature>
<dbReference type="OrthoDB" id="10017208at2759"/>
<dbReference type="AlphaFoldDB" id="A0A6A6TZ35"/>
<evidence type="ECO:0000256" key="3">
    <source>
        <dbReference type="ARBA" id="ARBA00022989"/>
    </source>
</evidence>
<evidence type="ECO:0000313" key="10">
    <source>
        <dbReference type="Proteomes" id="UP000799302"/>
    </source>
</evidence>
<reference evidence="9" key="1">
    <citation type="journal article" date="2020" name="Stud. Mycol.">
        <title>101 Dothideomycetes genomes: a test case for predicting lifestyles and emergence of pathogens.</title>
        <authorList>
            <person name="Haridas S."/>
            <person name="Albert R."/>
            <person name="Binder M."/>
            <person name="Bloem J."/>
            <person name="Labutti K."/>
            <person name="Salamov A."/>
            <person name="Andreopoulos B."/>
            <person name="Baker S."/>
            <person name="Barry K."/>
            <person name="Bills G."/>
            <person name="Bluhm B."/>
            <person name="Cannon C."/>
            <person name="Castanera R."/>
            <person name="Culley D."/>
            <person name="Daum C."/>
            <person name="Ezra D."/>
            <person name="Gonzalez J."/>
            <person name="Henrissat B."/>
            <person name="Kuo A."/>
            <person name="Liang C."/>
            <person name="Lipzen A."/>
            <person name="Lutzoni F."/>
            <person name="Magnuson J."/>
            <person name="Mondo S."/>
            <person name="Nolan M."/>
            <person name="Ohm R."/>
            <person name="Pangilinan J."/>
            <person name="Park H.-J."/>
            <person name="Ramirez L."/>
            <person name="Alfaro M."/>
            <person name="Sun H."/>
            <person name="Tritt A."/>
            <person name="Yoshinaga Y."/>
            <person name="Zwiers L.-H."/>
            <person name="Turgeon B."/>
            <person name="Goodwin S."/>
            <person name="Spatafora J."/>
            <person name="Crous P."/>
            <person name="Grigoriev I."/>
        </authorList>
    </citation>
    <scope>NUCLEOTIDE SEQUENCE</scope>
    <source>
        <strain evidence="9">CBS 115976</strain>
    </source>
</reference>
<keyword evidence="2 7" id="KW-0812">Transmembrane</keyword>
<dbReference type="PANTHER" id="PTHR33048">
    <property type="entry name" value="PTH11-LIKE INTEGRAL MEMBRANE PROTEIN (AFU_ORTHOLOGUE AFUA_5G11245)"/>
    <property type="match status" value="1"/>
</dbReference>
<sequence length="368" mass="40435">MAVDIVPLAEGGIQLISVCLLMIVLASIFVSLRFYSRTIRKVPYQPEDYTILAALLMLWFEGSFIIAMTLLGGIGHHMVDLKPENITQMFKLSYGMQFGYAIGIGLVKCSLCMTLARILFYQPYRTAAIVAGILAICWSISTILVGILICTPISMFWNPLVNGGHCGNQNLAFAAAGTTDVIIDFFIMIIPLPGVFKLQIPLANKLAVASIFLLGLCTIAVGSLRVVSIVKLSFEDASYSGKIPDMLTILELGVAIIVTSCPILRPVFDKFVHATLPSALPNRSCMEAIEDIHGKHQAQCVSHTKRRPQWLNALSGRQIDEESGTDSLTRLEQESLDEDRIWLERNGRNGTTPRSYTSDPSPESSHSR</sequence>
<organism evidence="9 10">
    <name type="scientific">Microthyrium microscopicum</name>
    <dbReference type="NCBI Taxonomy" id="703497"/>
    <lineage>
        <taxon>Eukaryota</taxon>
        <taxon>Fungi</taxon>
        <taxon>Dikarya</taxon>
        <taxon>Ascomycota</taxon>
        <taxon>Pezizomycotina</taxon>
        <taxon>Dothideomycetes</taxon>
        <taxon>Dothideomycetes incertae sedis</taxon>
        <taxon>Microthyriales</taxon>
        <taxon>Microthyriaceae</taxon>
        <taxon>Microthyrium</taxon>
    </lineage>
</organism>
<comment type="subcellular location">
    <subcellularLocation>
        <location evidence="1">Membrane</location>
        <topology evidence="1">Multi-pass membrane protein</topology>
    </subcellularLocation>
</comment>
<evidence type="ECO:0000256" key="2">
    <source>
        <dbReference type="ARBA" id="ARBA00022692"/>
    </source>
</evidence>
<keyword evidence="3 7" id="KW-1133">Transmembrane helix</keyword>
<keyword evidence="10" id="KW-1185">Reference proteome</keyword>
<evidence type="ECO:0000256" key="7">
    <source>
        <dbReference type="SAM" id="Phobius"/>
    </source>
</evidence>
<evidence type="ECO:0000256" key="4">
    <source>
        <dbReference type="ARBA" id="ARBA00023136"/>
    </source>
</evidence>
<feature type="transmembrane region" description="Helical" evidence="7">
    <location>
        <begin position="12"/>
        <end position="32"/>
    </location>
</feature>
<name>A0A6A6TZ35_9PEZI</name>
<keyword evidence="4 7" id="KW-0472">Membrane</keyword>
<gene>
    <name evidence="9" type="ORF">BT63DRAFT_89568</name>
</gene>
<feature type="compositionally biased region" description="Polar residues" evidence="6">
    <location>
        <begin position="348"/>
        <end position="368"/>
    </location>
</feature>
<evidence type="ECO:0000259" key="8">
    <source>
        <dbReference type="Pfam" id="PF20684"/>
    </source>
</evidence>
<evidence type="ECO:0000313" key="9">
    <source>
        <dbReference type="EMBL" id="KAF2664437.1"/>
    </source>
</evidence>
<comment type="similarity">
    <text evidence="5">Belongs to the SAT4 family.</text>
</comment>
<feature type="transmembrane region" description="Helical" evidence="7">
    <location>
        <begin position="246"/>
        <end position="264"/>
    </location>
</feature>
<dbReference type="InterPro" id="IPR052337">
    <property type="entry name" value="SAT4-like"/>
</dbReference>
<feature type="transmembrane region" description="Helical" evidence="7">
    <location>
        <begin position="52"/>
        <end position="78"/>
    </location>
</feature>
<dbReference type="InterPro" id="IPR049326">
    <property type="entry name" value="Rhodopsin_dom_fungi"/>
</dbReference>
<dbReference type="EMBL" id="MU004242">
    <property type="protein sequence ID" value="KAF2664437.1"/>
    <property type="molecule type" value="Genomic_DNA"/>
</dbReference>